<evidence type="ECO:0000313" key="9">
    <source>
        <dbReference type="Proteomes" id="UP001444625"/>
    </source>
</evidence>
<comment type="similarity">
    <text evidence="1">Belongs to the sigma-70 factor family. ECF subfamily.</text>
</comment>
<dbReference type="SUPFAM" id="SSF88659">
    <property type="entry name" value="Sigma3 and sigma4 domains of RNA polymerase sigma factors"/>
    <property type="match status" value="1"/>
</dbReference>
<dbReference type="EMBL" id="JBDIML010000003">
    <property type="protein sequence ID" value="MEN2767501.1"/>
    <property type="molecule type" value="Genomic_DNA"/>
</dbReference>
<evidence type="ECO:0000259" key="7">
    <source>
        <dbReference type="Pfam" id="PF08281"/>
    </source>
</evidence>
<gene>
    <name evidence="8" type="ORF">ABC228_09900</name>
</gene>
<evidence type="ECO:0000256" key="5">
    <source>
        <dbReference type="ARBA" id="ARBA00023163"/>
    </source>
</evidence>
<dbReference type="PANTHER" id="PTHR43133:SF8">
    <property type="entry name" value="RNA POLYMERASE SIGMA FACTOR HI_1459-RELATED"/>
    <property type="match status" value="1"/>
</dbReference>
<feature type="domain" description="RNA polymerase sigma factor 70 region 4 type 2" evidence="7">
    <location>
        <begin position="102"/>
        <end position="146"/>
    </location>
</feature>
<dbReference type="InterPro" id="IPR014284">
    <property type="entry name" value="RNA_pol_sigma-70_dom"/>
</dbReference>
<feature type="domain" description="RNA polymerase sigma-70 region 2" evidence="6">
    <location>
        <begin position="12"/>
        <end position="73"/>
    </location>
</feature>
<keyword evidence="2" id="KW-0805">Transcription regulation</keyword>
<dbReference type="InterPro" id="IPR039425">
    <property type="entry name" value="RNA_pol_sigma-70-like"/>
</dbReference>
<evidence type="ECO:0000259" key="6">
    <source>
        <dbReference type="Pfam" id="PF04542"/>
    </source>
</evidence>
<evidence type="ECO:0000256" key="4">
    <source>
        <dbReference type="ARBA" id="ARBA00023125"/>
    </source>
</evidence>
<dbReference type="Gene3D" id="1.10.1740.10">
    <property type="match status" value="1"/>
</dbReference>
<dbReference type="PANTHER" id="PTHR43133">
    <property type="entry name" value="RNA POLYMERASE ECF-TYPE SIGMA FACTO"/>
    <property type="match status" value="1"/>
</dbReference>
<evidence type="ECO:0000256" key="2">
    <source>
        <dbReference type="ARBA" id="ARBA00023015"/>
    </source>
</evidence>
<comment type="caution">
    <text evidence="8">The sequence shown here is derived from an EMBL/GenBank/DDBJ whole genome shotgun (WGS) entry which is preliminary data.</text>
</comment>
<dbReference type="InterPro" id="IPR013249">
    <property type="entry name" value="RNA_pol_sigma70_r4_t2"/>
</dbReference>
<dbReference type="InterPro" id="IPR013325">
    <property type="entry name" value="RNA_pol_sigma_r2"/>
</dbReference>
<dbReference type="InterPro" id="IPR007627">
    <property type="entry name" value="RNA_pol_sigma70_r2"/>
</dbReference>
<keyword evidence="3" id="KW-0731">Sigma factor</keyword>
<dbReference type="Pfam" id="PF04542">
    <property type="entry name" value="Sigma70_r2"/>
    <property type="match status" value="1"/>
</dbReference>
<accession>A0ABU9XGW8</accession>
<evidence type="ECO:0000256" key="1">
    <source>
        <dbReference type="ARBA" id="ARBA00010641"/>
    </source>
</evidence>
<dbReference type="Pfam" id="PF08281">
    <property type="entry name" value="Sigma70_r4_2"/>
    <property type="match status" value="1"/>
</dbReference>
<proteinExistence type="inferred from homology"/>
<protein>
    <submittedName>
        <fullName evidence="8">RNA polymerase sigma factor</fullName>
    </submittedName>
</protein>
<organism evidence="8 9">
    <name type="scientific">Ornithinibacillus xuwenensis</name>
    <dbReference type="NCBI Taxonomy" id="3144668"/>
    <lineage>
        <taxon>Bacteria</taxon>
        <taxon>Bacillati</taxon>
        <taxon>Bacillota</taxon>
        <taxon>Bacilli</taxon>
        <taxon>Bacillales</taxon>
        <taxon>Bacillaceae</taxon>
        <taxon>Ornithinibacillus</taxon>
    </lineage>
</organism>
<keyword evidence="9" id="KW-1185">Reference proteome</keyword>
<dbReference type="NCBIfam" id="TIGR02937">
    <property type="entry name" value="sigma70-ECF"/>
    <property type="match status" value="1"/>
</dbReference>
<dbReference type="InterPro" id="IPR013324">
    <property type="entry name" value="RNA_pol_sigma_r3/r4-like"/>
</dbReference>
<dbReference type="Proteomes" id="UP001444625">
    <property type="component" value="Unassembled WGS sequence"/>
</dbReference>
<keyword evidence="5" id="KW-0804">Transcription</keyword>
<dbReference type="SUPFAM" id="SSF88946">
    <property type="entry name" value="Sigma2 domain of RNA polymerase sigma factors"/>
    <property type="match status" value="1"/>
</dbReference>
<dbReference type="RefSeq" id="WP_345824976.1">
    <property type="nucleotide sequence ID" value="NZ_JBDIML010000003.1"/>
</dbReference>
<name>A0ABU9XGW8_9BACI</name>
<dbReference type="InterPro" id="IPR036388">
    <property type="entry name" value="WH-like_DNA-bd_sf"/>
</dbReference>
<dbReference type="Gene3D" id="1.10.10.10">
    <property type="entry name" value="Winged helix-like DNA-binding domain superfamily/Winged helix DNA-binding domain"/>
    <property type="match status" value="1"/>
</dbReference>
<reference evidence="8 9" key="1">
    <citation type="submission" date="2024-05" db="EMBL/GenBank/DDBJ databases">
        <authorList>
            <person name="Haq I."/>
            <person name="Ullah Z."/>
            <person name="Ahmad R."/>
            <person name="Li M."/>
            <person name="Tong Y."/>
        </authorList>
    </citation>
    <scope>NUCLEOTIDE SEQUENCE [LARGE SCALE GENOMIC DNA]</scope>
    <source>
        <strain evidence="8 9">16A2E</strain>
    </source>
</reference>
<sequence>MRLQEMPLEEITPKLYYYCLSLTNSKWLAEDLVQETILRYLKLYQQDPNRDINITFFYTIARNLFIDEKRKKRPLLVESQEILGKSIDFNEWDSLLEILYTKLPLRQAMLVTLKDVFQYTSDEIAQMLRVRNESIKTALHRARQRLKDRNHDTSMNLSSNESNIIQKFTMAVKNSDAEKIYYYYRLLETENYKVMSSRNLNRHTIFISDPDGNILQINSNS</sequence>
<evidence type="ECO:0000313" key="8">
    <source>
        <dbReference type="EMBL" id="MEN2767501.1"/>
    </source>
</evidence>
<keyword evidence="4" id="KW-0238">DNA-binding</keyword>
<evidence type="ECO:0000256" key="3">
    <source>
        <dbReference type="ARBA" id="ARBA00023082"/>
    </source>
</evidence>